<keyword evidence="2" id="KW-0472">Membrane</keyword>
<keyword evidence="2" id="KW-1133">Transmembrane helix</keyword>
<name>A0A8D8BJJ5_CULPI</name>
<evidence type="ECO:0000256" key="2">
    <source>
        <dbReference type="SAM" id="Phobius"/>
    </source>
</evidence>
<dbReference type="EMBL" id="HBUE01071336">
    <property type="protein sequence ID" value="CAG6472746.1"/>
    <property type="molecule type" value="Transcribed_RNA"/>
</dbReference>
<proteinExistence type="predicted"/>
<dbReference type="AlphaFoldDB" id="A0A8D8BJJ5"/>
<sequence length="115" mass="13464">MLYKVDTWAQQVPTMGRPRDSGDQVLDPGDDDEQQNIKHRDQLSPHSLKPGFNFSNFPRTRFFFLFPILCYSLFHSVSLWHFSTLTSAFVHCETISTSRNFSDRKRIVSKFRFAS</sequence>
<organism evidence="3">
    <name type="scientific">Culex pipiens</name>
    <name type="common">House mosquito</name>
    <dbReference type="NCBI Taxonomy" id="7175"/>
    <lineage>
        <taxon>Eukaryota</taxon>
        <taxon>Metazoa</taxon>
        <taxon>Ecdysozoa</taxon>
        <taxon>Arthropoda</taxon>
        <taxon>Hexapoda</taxon>
        <taxon>Insecta</taxon>
        <taxon>Pterygota</taxon>
        <taxon>Neoptera</taxon>
        <taxon>Endopterygota</taxon>
        <taxon>Diptera</taxon>
        <taxon>Nematocera</taxon>
        <taxon>Culicoidea</taxon>
        <taxon>Culicidae</taxon>
        <taxon>Culicinae</taxon>
        <taxon>Culicini</taxon>
        <taxon>Culex</taxon>
        <taxon>Culex</taxon>
    </lineage>
</organism>
<feature type="region of interest" description="Disordered" evidence="1">
    <location>
        <begin position="12"/>
        <end position="44"/>
    </location>
</feature>
<evidence type="ECO:0000313" key="3">
    <source>
        <dbReference type="EMBL" id="CAG6472746.1"/>
    </source>
</evidence>
<evidence type="ECO:0000256" key="1">
    <source>
        <dbReference type="SAM" id="MobiDB-lite"/>
    </source>
</evidence>
<feature type="transmembrane region" description="Helical" evidence="2">
    <location>
        <begin position="62"/>
        <end position="82"/>
    </location>
</feature>
<keyword evidence="2" id="KW-0812">Transmembrane</keyword>
<accession>A0A8D8BJJ5</accession>
<protein>
    <submittedName>
        <fullName evidence="3">(northern house mosquito) hypothetical protein</fullName>
    </submittedName>
</protein>
<reference evidence="3" key="1">
    <citation type="submission" date="2021-05" db="EMBL/GenBank/DDBJ databases">
        <authorList>
            <person name="Alioto T."/>
            <person name="Alioto T."/>
            <person name="Gomez Garrido J."/>
        </authorList>
    </citation>
    <scope>NUCLEOTIDE SEQUENCE</scope>
</reference>